<reference evidence="1" key="2">
    <citation type="journal article" date="2015" name="Data Brief">
        <title>Shoot transcriptome of the giant reed, Arundo donax.</title>
        <authorList>
            <person name="Barrero R.A."/>
            <person name="Guerrero F.D."/>
            <person name="Moolhuijzen P."/>
            <person name="Goolsby J.A."/>
            <person name="Tidwell J."/>
            <person name="Bellgard S.E."/>
            <person name="Bellgard M.I."/>
        </authorList>
    </citation>
    <scope>NUCLEOTIDE SEQUENCE</scope>
    <source>
        <tissue evidence="1">Shoot tissue taken approximately 20 cm above the soil surface</tissue>
    </source>
</reference>
<sequence>MLSIAQRFVTNGMRSSSYVKYPRLPNSNFINKLRRDWRSIIYFGPKNYFINMLHYPLHIIISKLRRY</sequence>
<dbReference type="AlphaFoldDB" id="A0A0A9HP35"/>
<reference evidence="1" key="1">
    <citation type="submission" date="2014-09" db="EMBL/GenBank/DDBJ databases">
        <authorList>
            <person name="Magalhaes I.L.F."/>
            <person name="Oliveira U."/>
            <person name="Santos F.R."/>
            <person name="Vidigal T.H.D.A."/>
            <person name="Brescovit A.D."/>
            <person name="Santos A.J."/>
        </authorList>
    </citation>
    <scope>NUCLEOTIDE SEQUENCE</scope>
    <source>
        <tissue evidence="1">Shoot tissue taken approximately 20 cm above the soil surface</tissue>
    </source>
</reference>
<proteinExistence type="predicted"/>
<name>A0A0A9HP35_ARUDO</name>
<protein>
    <submittedName>
        <fullName evidence="1">Uncharacterized protein</fullName>
    </submittedName>
</protein>
<dbReference type="EMBL" id="GBRH01159394">
    <property type="protein sequence ID" value="JAE38502.1"/>
    <property type="molecule type" value="Transcribed_RNA"/>
</dbReference>
<evidence type="ECO:0000313" key="1">
    <source>
        <dbReference type="EMBL" id="JAE38502.1"/>
    </source>
</evidence>
<accession>A0A0A9HP35</accession>
<organism evidence="1">
    <name type="scientific">Arundo donax</name>
    <name type="common">Giant reed</name>
    <name type="synonym">Donax arundinaceus</name>
    <dbReference type="NCBI Taxonomy" id="35708"/>
    <lineage>
        <taxon>Eukaryota</taxon>
        <taxon>Viridiplantae</taxon>
        <taxon>Streptophyta</taxon>
        <taxon>Embryophyta</taxon>
        <taxon>Tracheophyta</taxon>
        <taxon>Spermatophyta</taxon>
        <taxon>Magnoliopsida</taxon>
        <taxon>Liliopsida</taxon>
        <taxon>Poales</taxon>
        <taxon>Poaceae</taxon>
        <taxon>PACMAD clade</taxon>
        <taxon>Arundinoideae</taxon>
        <taxon>Arundineae</taxon>
        <taxon>Arundo</taxon>
    </lineage>
</organism>